<keyword evidence="2" id="KW-1185">Reference proteome</keyword>
<accession>A0ACA9QF72</accession>
<name>A0ACA9QF72_9GLOM</name>
<evidence type="ECO:0000313" key="2">
    <source>
        <dbReference type="Proteomes" id="UP000789525"/>
    </source>
</evidence>
<proteinExistence type="predicted"/>
<protein>
    <submittedName>
        <fullName evidence="1">1129_t:CDS:1</fullName>
    </submittedName>
</protein>
<comment type="caution">
    <text evidence="1">The sequence shown here is derived from an EMBL/GenBank/DDBJ whole genome shotgun (WGS) entry which is preliminary data.</text>
</comment>
<feature type="non-terminal residue" evidence="1">
    <location>
        <position position="1"/>
    </location>
</feature>
<dbReference type="EMBL" id="CAJVPT010052250">
    <property type="protein sequence ID" value="CAG8749263.1"/>
    <property type="molecule type" value="Genomic_DNA"/>
</dbReference>
<dbReference type="Proteomes" id="UP000789525">
    <property type="component" value="Unassembled WGS sequence"/>
</dbReference>
<evidence type="ECO:0000313" key="1">
    <source>
        <dbReference type="EMBL" id="CAG8749263.1"/>
    </source>
</evidence>
<gene>
    <name evidence="1" type="ORF">ACOLOM_LOCUS12611</name>
</gene>
<reference evidence="1" key="1">
    <citation type="submission" date="2021-06" db="EMBL/GenBank/DDBJ databases">
        <authorList>
            <person name="Kallberg Y."/>
            <person name="Tangrot J."/>
            <person name="Rosling A."/>
        </authorList>
    </citation>
    <scope>NUCLEOTIDE SEQUENCE</scope>
    <source>
        <strain evidence="1">CL356</strain>
    </source>
</reference>
<organism evidence="1 2">
    <name type="scientific">Acaulospora colombiana</name>
    <dbReference type="NCBI Taxonomy" id="27376"/>
    <lineage>
        <taxon>Eukaryota</taxon>
        <taxon>Fungi</taxon>
        <taxon>Fungi incertae sedis</taxon>
        <taxon>Mucoromycota</taxon>
        <taxon>Glomeromycotina</taxon>
        <taxon>Glomeromycetes</taxon>
        <taxon>Diversisporales</taxon>
        <taxon>Acaulosporaceae</taxon>
        <taxon>Acaulospora</taxon>
    </lineage>
</organism>
<sequence length="163" mass="17787">SVQTLEISVALEFGPRPTIEGVVVICNSHSTTPKSMSNTCKDQDKAQSGMTLSMLVRTPASLITPYTMQPLGAGLLSTKEIDWMEEKKGDSLLVHVGEVIWGRLNMGPALVVTEGLDEEWLIQIDGYTTATHTSDHLVSLECRGELRHAGHEGSKAVYDNHEI</sequence>